<dbReference type="KEGG" id="ghi:107960409"/>
<dbReference type="GeneID" id="107960409"/>
<dbReference type="RefSeq" id="XP_016752242.1">
    <property type="nucleotide sequence ID" value="XM_016896753.1"/>
</dbReference>
<dbReference type="PROSITE" id="PS50174">
    <property type="entry name" value="G_PATCH"/>
    <property type="match status" value="1"/>
</dbReference>
<evidence type="ECO:0000313" key="3">
    <source>
        <dbReference type="Proteomes" id="UP000818029"/>
    </source>
</evidence>
<dbReference type="InterPro" id="IPR000467">
    <property type="entry name" value="G_patch_dom"/>
</dbReference>
<dbReference type="PANTHER" id="PTHR32108:SF5">
    <property type="entry name" value="DYNACTIN SUBUNIT 1-LIKE"/>
    <property type="match status" value="1"/>
</dbReference>
<reference evidence="3" key="1">
    <citation type="journal article" date="2020" name="Nat. Genet.">
        <title>Genomic diversifications of five Gossypium allopolyploid species and their impact on cotton improvement.</title>
        <authorList>
            <person name="Chen Z.J."/>
            <person name="Sreedasyam A."/>
            <person name="Ando A."/>
            <person name="Song Q."/>
            <person name="De Santiago L.M."/>
            <person name="Hulse-Kemp A.M."/>
            <person name="Ding M."/>
            <person name="Ye W."/>
            <person name="Kirkbride R.C."/>
            <person name="Jenkins J."/>
            <person name="Plott C."/>
            <person name="Lovell J."/>
            <person name="Lin Y.M."/>
            <person name="Vaughn R."/>
            <person name="Liu B."/>
            <person name="Simpson S."/>
            <person name="Scheffler B.E."/>
            <person name="Wen L."/>
            <person name="Saski C.A."/>
            <person name="Grover C.E."/>
            <person name="Hu G."/>
            <person name="Conover J.L."/>
            <person name="Carlson J.W."/>
            <person name="Shu S."/>
            <person name="Boston L.B."/>
            <person name="Williams M."/>
            <person name="Peterson D.G."/>
            <person name="McGee K."/>
            <person name="Jones D.C."/>
            <person name="Wendel J.F."/>
            <person name="Stelly D.M."/>
            <person name="Grimwood J."/>
            <person name="Schmutz J."/>
        </authorList>
    </citation>
    <scope>NUCLEOTIDE SEQUENCE [LARGE SCALE GENOMIC DNA]</scope>
    <source>
        <strain evidence="3">cv. TM-1</strain>
    </source>
</reference>
<gene>
    <name evidence="4" type="primary">LOC107960409</name>
</gene>
<accession>A0A1U8PM35</accession>
<feature type="domain" description="G-patch" evidence="2">
    <location>
        <begin position="547"/>
        <end position="593"/>
    </location>
</feature>
<proteinExistence type="predicted"/>
<dbReference type="Gene3D" id="2.40.70.10">
    <property type="entry name" value="Acid Proteases"/>
    <property type="match status" value="1"/>
</dbReference>
<dbReference type="PaxDb" id="3635-A0A1U8PM35"/>
<evidence type="ECO:0000256" key="1">
    <source>
        <dbReference type="SAM" id="MobiDB-lite"/>
    </source>
</evidence>
<organism evidence="3 4">
    <name type="scientific">Gossypium hirsutum</name>
    <name type="common">Upland cotton</name>
    <name type="synonym">Gossypium mexicanum</name>
    <dbReference type="NCBI Taxonomy" id="3635"/>
    <lineage>
        <taxon>Eukaryota</taxon>
        <taxon>Viridiplantae</taxon>
        <taxon>Streptophyta</taxon>
        <taxon>Embryophyta</taxon>
        <taxon>Tracheophyta</taxon>
        <taxon>Spermatophyta</taxon>
        <taxon>Magnoliopsida</taxon>
        <taxon>eudicotyledons</taxon>
        <taxon>Gunneridae</taxon>
        <taxon>Pentapetalae</taxon>
        <taxon>rosids</taxon>
        <taxon>malvids</taxon>
        <taxon>Malvales</taxon>
        <taxon>Malvaceae</taxon>
        <taxon>Malvoideae</taxon>
        <taxon>Gossypium</taxon>
    </lineage>
</organism>
<sequence length="637" mass="71978">MTYRELYQNLFDAHVVSPFYLKPMQPPFPKWYDANAQCEYYAGIAGHTIENCTAFKKLVERFIKMGIVKFDDPTKPNVAGNPLPSHSDNGVNVISESRGRKTKIDKSEVKTPLRWVWKKMVEEGLLIQGLEEKPEGGKYYYEFHNEEGHEIQKCNKFRALVQRLIENKEIEFFEYTEGPKGEDVCTSEQGPTNNVRGVNHPVVIISRPRVNEVGVPIAPKVMIQKPVAFPYKDSKRVSWNYDCNVTIPGGENPVVTLEKGQDEGFYTRSGRRYTLNTKAESAKGKSVVIEQEKGKTTRPESPVNEPVTEKEAKKFLKFLKHSEYSVVEQLHKQPARISVLALLLNSDTHRSALMKVLNETYVADDISVNKLDRLVNNISADNFIFFNDDEIPPGGIGSTKALHITTRCKGYTLPGVLIDNGSALNVMPLSTLNRLPVDSSHMKTCQNFVRAFNGTERRVMGRIEIPLLIGPNTYEVDFLVMDIKPSYNCLLVTINAEEDIIASVTSDAPYVGTDDEAIECSFRSLEFVNATFIVERNKILAPRISKTTRMGLRLTVGKGAFPGKGLGRCLQGRIEVPVLKEKRDRFGLGFKPDVKQKKKELEKRQEMRRARLCCEEVKSPDINDMSDIANDSEIPFE</sequence>
<dbReference type="InterPro" id="IPR021109">
    <property type="entry name" value="Peptidase_aspartic_dom_sf"/>
</dbReference>
<feature type="region of interest" description="Disordered" evidence="1">
    <location>
        <begin position="78"/>
        <end position="99"/>
    </location>
</feature>
<feature type="compositionally biased region" description="Polar residues" evidence="1">
    <location>
        <begin position="84"/>
        <end position="95"/>
    </location>
</feature>
<dbReference type="Proteomes" id="UP000818029">
    <property type="component" value="Chromosome A11"/>
</dbReference>
<dbReference type="AlphaFoldDB" id="A0A1U8PM35"/>
<keyword evidence="3" id="KW-1185">Reference proteome</keyword>
<dbReference type="PANTHER" id="PTHR32108">
    <property type="entry name" value="DNA-DIRECTED RNA POLYMERASE SUBUNIT ALPHA"/>
    <property type="match status" value="1"/>
</dbReference>
<dbReference type="OrthoDB" id="1724165at2759"/>
<protein>
    <recommendedName>
        <fullName evidence="2">G-patch domain-containing protein</fullName>
    </recommendedName>
</protein>
<reference evidence="4" key="2">
    <citation type="submission" date="2025-08" db="UniProtKB">
        <authorList>
            <consortium name="RefSeq"/>
        </authorList>
    </citation>
    <scope>IDENTIFICATION</scope>
</reference>
<name>A0A1U8PM35_GOSHI</name>
<evidence type="ECO:0000259" key="2">
    <source>
        <dbReference type="PROSITE" id="PS50174"/>
    </source>
</evidence>
<evidence type="ECO:0000313" key="4">
    <source>
        <dbReference type="RefSeq" id="XP_016752242.1"/>
    </source>
</evidence>
<dbReference type="CDD" id="cd00303">
    <property type="entry name" value="retropepsin_like"/>
    <property type="match status" value="1"/>
</dbReference>
<dbReference type="GO" id="GO:0003676">
    <property type="term" value="F:nucleic acid binding"/>
    <property type="evidence" value="ECO:0007669"/>
    <property type="project" value="InterPro"/>
</dbReference>